<dbReference type="PANTHER" id="PTHR32552:SF81">
    <property type="entry name" value="TONB-DEPENDENT OUTER MEMBRANE RECEPTOR"/>
    <property type="match status" value="1"/>
</dbReference>
<keyword evidence="10 11" id="KW-0998">Cell outer membrane</keyword>
<evidence type="ECO:0000256" key="3">
    <source>
        <dbReference type="ARBA" id="ARBA00022452"/>
    </source>
</evidence>
<dbReference type="Gene3D" id="2.40.170.20">
    <property type="entry name" value="TonB-dependent receptor, beta-barrel domain"/>
    <property type="match status" value="1"/>
</dbReference>
<feature type="domain" description="TonB-dependent receptor plug" evidence="15">
    <location>
        <begin position="52"/>
        <end position="153"/>
    </location>
</feature>
<keyword evidence="4" id="KW-0410">Iron transport</keyword>
<evidence type="ECO:0000256" key="5">
    <source>
        <dbReference type="ARBA" id="ARBA00022692"/>
    </source>
</evidence>
<gene>
    <name evidence="16" type="ORF">K0504_03700</name>
</gene>
<dbReference type="CDD" id="cd01347">
    <property type="entry name" value="ligand_gated_channel"/>
    <property type="match status" value="1"/>
</dbReference>
<organism evidence="16 17">
    <name type="scientific">Neiella holothuriorum</name>
    <dbReference type="NCBI Taxonomy" id="2870530"/>
    <lineage>
        <taxon>Bacteria</taxon>
        <taxon>Pseudomonadati</taxon>
        <taxon>Pseudomonadota</taxon>
        <taxon>Gammaproteobacteria</taxon>
        <taxon>Alteromonadales</taxon>
        <taxon>Echinimonadaceae</taxon>
        <taxon>Neiella</taxon>
    </lineage>
</organism>
<evidence type="ECO:0000256" key="1">
    <source>
        <dbReference type="ARBA" id="ARBA00004571"/>
    </source>
</evidence>
<dbReference type="PANTHER" id="PTHR32552">
    <property type="entry name" value="FERRICHROME IRON RECEPTOR-RELATED"/>
    <property type="match status" value="1"/>
</dbReference>
<evidence type="ECO:0000256" key="13">
    <source>
        <dbReference type="SAM" id="SignalP"/>
    </source>
</evidence>
<evidence type="ECO:0000313" key="16">
    <source>
        <dbReference type="EMBL" id="MBW8190130.1"/>
    </source>
</evidence>
<evidence type="ECO:0000313" key="17">
    <source>
        <dbReference type="Proteomes" id="UP001166251"/>
    </source>
</evidence>
<dbReference type="InterPro" id="IPR037066">
    <property type="entry name" value="Plug_dom_sf"/>
</dbReference>
<keyword evidence="5 11" id="KW-0812">Transmembrane</keyword>
<proteinExistence type="inferred from homology"/>
<keyword evidence="7" id="KW-0406">Ion transport</keyword>
<evidence type="ECO:0000256" key="11">
    <source>
        <dbReference type="PROSITE-ProRule" id="PRU01360"/>
    </source>
</evidence>
<dbReference type="InterPro" id="IPR039426">
    <property type="entry name" value="TonB-dep_rcpt-like"/>
</dbReference>
<dbReference type="Proteomes" id="UP001166251">
    <property type="component" value="Unassembled WGS sequence"/>
</dbReference>
<evidence type="ECO:0000256" key="6">
    <source>
        <dbReference type="ARBA" id="ARBA00023004"/>
    </source>
</evidence>
<dbReference type="InterPro" id="IPR000531">
    <property type="entry name" value="Beta-barrel_TonB"/>
</dbReference>
<feature type="signal peptide" evidence="13">
    <location>
        <begin position="1"/>
        <end position="21"/>
    </location>
</feature>
<dbReference type="Gene3D" id="2.170.130.10">
    <property type="entry name" value="TonB-dependent receptor, plug domain"/>
    <property type="match status" value="1"/>
</dbReference>
<evidence type="ECO:0000256" key="10">
    <source>
        <dbReference type="ARBA" id="ARBA00023237"/>
    </source>
</evidence>
<keyword evidence="8 12" id="KW-0798">TonB box</keyword>
<feature type="domain" description="TonB-dependent receptor-like beta-barrel" evidence="14">
    <location>
        <begin position="225"/>
        <end position="653"/>
    </location>
</feature>
<comment type="subcellular location">
    <subcellularLocation>
        <location evidence="1 11">Cell outer membrane</location>
        <topology evidence="1 11">Multi-pass membrane protein</topology>
    </subcellularLocation>
</comment>
<keyword evidence="13" id="KW-0732">Signal</keyword>
<evidence type="ECO:0000256" key="8">
    <source>
        <dbReference type="ARBA" id="ARBA00023077"/>
    </source>
</evidence>
<dbReference type="InterPro" id="IPR012910">
    <property type="entry name" value="Plug_dom"/>
</dbReference>
<evidence type="ECO:0000256" key="4">
    <source>
        <dbReference type="ARBA" id="ARBA00022496"/>
    </source>
</evidence>
<dbReference type="Pfam" id="PF00593">
    <property type="entry name" value="TonB_dep_Rec_b-barrel"/>
    <property type="match status" value="1"/>
</dbReference>
<dbReference type="SUPFAM" id="SSF56935">
    <property type="entry name" value="Porins"/>
    <property type="match status" value="1"/>
</dbReference>
<protein>
    <submittedName>
        <fullName evidence="16">TonB-dependent receptor</fullName>
    </submittedName>
</protein>
<dbReference type="Pfam" id="PF07715">
    <property type="entry name" value="Plug"/>
    <property type="match status" value="1"/>
</dbReference>
<reference evidence="16" key="1">
    <citation type="submission" date="2021-07" db="EMBL/GenBank/DDBJ databases">
        <title>Neiella marina sp. nov., isolated from the intestinal content of sea cucumber Apostichopus japonicus.</title>
        <authorList>
            <person name="Bai X."/>
        </authorList>
    </citation>
    <scope>NUCLEOTIDE SEQUENCE</scope>
    <source>
        <strain evidence="16">126</strain>
    </source>
</reference>
<comment type="similarity">
    <text evidence="11 12">Belongs to the TonB-dependent receptor family.</text>
</comment>
<accession>A0ABS7ED18</accession>
<comment type="caution">
    <text evidence="16">The sequence shown here is derived from an EMBL/GenBank/DDBJ whole genome shotgun (WGS) entry which is preliminary data.</text>
</comment>
<name>A0ABS7ED18_9GAMM</name>
<keyword evidence="3 11" id="KW-1134">Transmembrane beta strand</keyword>
<dbReference type="PROSITE" id="PS52016">
    <property type="entry name" value="TONB_DEPENDENT_REC_3"/>
    <property type="match status" value="1"/>
</dbReference>
<evidence type="ECO:0000259" key="15">
    <source>
        <dbReference type="Pfam" id="PF07715"/>
    </source>
</evidence>
<feature type="chain" id="PRO_5047409323" evidence="13">
    <location>
        <begin position="22"/>
        <end position="688"/>
    </location>
</feature>
<evidence type="ECO:0000259" key="14">
    <source>
        <dbReference type="Pfam" id="PF00593"/>
    </source>
</evidence>
<sequence>MSQVRRALFFLVLGHSTAVYAADKADNIEVITVEGSRHLVLQQQSGVHEISLSDDVLSQIKHQHIQQSLNRLPGVNLARGNGQEYLPSVRSPVLTGAGACGSILSAIDGISIRAAGFCNINELFEAPTELAERIDVIRGPDSVLYGANAMNGVINVVTPALDSEPSQSARLEYGADDFKRAVYSANGGAEAPIRFDALIASDGGYRDSSGYDQQKFNVKHQSQIDGWDYIATVSGTNLEQDTAGYITGYKAYESKSLSKTNPNPDAYRDAQSLRAAMHFTKLDENDGQWSLIPYARYTDMEFLQHFLPGTPVEQNRHHSLGIQSAYLAQIGDSIEWTAGIDGEWTDGELKQTQAEPTEGSEFLQETIPVGKQYDYQVDALQLASFANVSWQATELLTLAVGARLEYMEYDYNNRMLDGRTREDGTECGFGGCRYSRPADDTNSFTNFSPKFSAVYEVSELSQVYFNLSHSFRPPQATELYRLQREQTVADLDSEEQLSTQLGYRLTTSQLAAEVVGYWADKENVIYRDSDYFNVSDGEVRSQGAEVLLHYIFNSRWDIRGVANYGRHRYRNHRIINGVEIYNNDVDSAPRHFGNLQLGYQLGEQGRIELEYQYQGSYYTDAENLHKYNGHELFNLYSSLNWQGITLSLNMFNLFDERYAERADYTSFSGDRYFPSRPRSVFAAIEFSL</sequence>
<keyword evidence="2 11" id="KW-0813">Transport</keyword>
<dbReference type="RefSeq" id="WP_220102818.1">
    <property type="nucleotide sequence ID" value="NZ_JAHZSS010000003.1"/>
</dbReference>
<keyword evidence="16" id="KW-0675">Receptor</keyword>
<evidence type="ECO:0000256" key="2">
    <source>
        <dbReference type="ARBA" id="ARBA00022448"/>
    </source>
</evidence>
<evidence type="ECO:0000256" key="7">
    <source>
        <dbReference type="ARBA" id="ARBA00023065"/>
    </source>
</evidence>
<keyword evidence="9 11" id="KW-0472">Membrane</keyword>
<keyword evidence="6" id="KW-0408">Iron</keyword>
<dbReference type="EMBL" id="JAHZSS010000003">
    <property type="protein sequence ID" value="MBW8190130.1"/>
    <property type="molecule type" value="Genomic_DNA"/>
</dbReference>
<dbReference type="InterPro" id="IPR036942">
    <property type="entry name" value="Beta-barrel_TonB_sf"/>
</dbReference>
<evidence type="ECO:0000256" key="12">
    <source>
        <dbReference type="RuleBase" id="RU003357"/>
    </source>
</evidence>
<evidence type="ECO:0000256" key="9">
    <source>
        <dbReference type="ARBA" id="ARBA00023136"/>
    </source>
</evidence>
<keyword evidence="17" id="KW-1185">Reference proteome</keyword>